<accession>A0A845R1D0</accession>
<name>A0A845R1D0_9CLOT</name>
<dbReference type="AlphaFoldDB" id="A0A845R1D0"/>
<evidence type="ECO:0000256" key="1">
    <source>
        <dbReference type="SAM" id="MobiDB-lite"/>
    </source>
</evidence>
<keyword evidence="3" id="KW-1185">Reference proteome</keyword>
<feature type="region of interest" description="Disordered" evidence="1">
    <location>
        <begin position="1"/>
        <end position="49"/>
    </location>
</feature>
<comment type="caution">
    <text evidence="2">The sequence shown here is derived from an EMBL/GenBank/DDBJ whole genome shotgun (WGS) entry which is preliminary data.</text>
</comment>
<organism evidence="2 3">
    <name type="scientific">Senegalia massiliensis</name>
    <dbReference type="NCBI Taxonomy" id="1720316"/>
    <lineage>
        <taxon>Bacteria</taxon>
        <taxon>Bacillati</taxon>
        <taxon>Bacillota</taxon>
        <taxon>Clostridia</taxon>
        <taxon>Eubacteriales</taxon>
        <taxon>Clostridiaceae</taxon>
        <taxon>Senegalia</taxon>
    </lineage>
</organism>
<sequence>MEKQREGMEGNEAKQPERGEAGGGIHRISGNGPKRSGAVRPRNGAGGGSCRCRHCLATKRPGIPCGGADFGIKNDGNGECVFFWGGEKKIAKNVEK</sequence>
<dbReference type="EMBL" id="QXXA01000039">
    <property type="protein sequence ID" value="NBI08391.1"/>
    <property type="molecule type" value="Genomic_DNA"/>
</dbReference>
<evidence type="ECO:0000313" key="3">
    <source>
        <dbReference type="Proteomes" id="UP000467132"/>
    </source>
</evidence>
<gene>
    <name evidence="2" type="ORF">D3Z33_16175</name>
</gene>
<dbReference type="Proteomes" id="UP000467132">
    <property type="component" value="Unassembled WGS sequence"/>
</dbReference>
<proteinExistence type="predicted"/>
<evidence type="ECO:0000313" key="2">
    <source>
        <dbReference type="EMBL" id="NBI08391.1"/>
    </source>
</evidence>
<reference evidence="2 3" key="1">
    <citation type="submission" date="2018-08" db="EMBL/GenBank/DDBJ databases">
        <title>Murine metabolic-syndrome-specific gut microbial biobank.</title>
        <authorList>
            <person name="Liu C."/>
        </authorList>
    </citation>
    <scope>NUCLEOTIDE SEQUENCE [LARGE SCALE GENOMIC DNA]</scope>
    <source>
        <strain evidence="2 3">583</strain>
    </source>
</reference>
<protein>
    <submittedName>
        <fullName evidence="2">Uncharacterized protein</fullName>
    </submittedName>
</protein>
<feature type="compositionally biased region" description="Basic and acidic residues" evidence="1">
    <location>
        <begin position="1"/>
        <end position="20"/>
    </location>
</feature>